<feature type="region of interest" description="Disordered" evidence="1">
    <location>
        <begin position="31"/>
        <end position="99"/>
    </location>
</feature>
<name>A0A542E1M5_9MICO</name>
<evidence type="ECO:0000256" key="1">
    <source>
        <dbReference type="SAM" id="MobiDB-lite"/>
    </source>
</evidence>
<comment type="caution">
    <text evidence="3">The sequence shown here is derived from an EMBL/GenBank/DDBJ whole genome shotgun (WGS) entry which is preliminary data.</text>
</comment>
<dbReference type="SUPFAM" id="SSF89392">
    <property type="entry name" value="Prokaryotic lipoproteins and lipoprotein localization factors"/>
    <property type="match status" value="1"/>
</dbReference>
<evidence type="ECO:0000313" key="3">
    <source>
        <dbReference type="EMBL" id="TQJ09242.1"/>
    </source>
</evidence>
<evidence type="ECO:0000256" key="2">
    <source>
        <dbReference type="SAM" id="SignalP"/>
    </source>
</evidence>
<evidence type="ECO:0000313" key="4">
    <source>
        <dbReference type="Proteomes" id="UP000317893"/>
    </source>
</evidence>
<keyword evidence="2" id="KW-0732">Signal</keyword>
<accession>A0A542E1M5</accession>
<dbReference type="Proteomes" id="UP000317893">
    <property type="component" value="Unassembled WGS sequence"/>
</dbReference>
<dbReference type="PROSITE" id="PS51257">
    <property type="entry name" value="PROKAR_LIPOPROTEIN"/>
    <property type="match status" value="1"/>
</dbReference>
<feature type="chain" id="PRO_5039539319" description="Lipoprotein" evidence="2">
    <location>
        <begin position="32"/>
        <end position="292"/>
    </location>
</feature>
<reference evidence="3 4" key="1">
    <citation type="submission" date="2019-06" db="EMBL/GenBank/DDBJ databases">
        <title>Sequencing the genomes of 1000 actinobacteria strains.</title>
        <authorList>
            <person name="Klenk H.-P."/>
        </authorList>
    </citation>
    <scope>NUCLEOTIDE SEQUENCE [LARGE SCALE GENOMIC DNA]</scope>
    <source>
        <strain evidence="3 4">DSM 18607</strain>
    </source>
</reference>
<evidence type="ECO:0008006" key="5">
    <source>
        <dbReference type="Google" id="ProtNLM"/>
    </source>
</evidence>
<dbReference type="RefSeq" id="WP_141848645.1">
    <property type="nucleotide sequence ID" value="NZ_BAAAPR010000014.1"/>
</dbReference>
<dbReference type="InterPro" id="IPR029046">
    <property type="entry name" value="LolA/LolB/LppX"/>
</dbReference>
<sequence length="292" mass="28759">MHRPRVRPRPATRGASLAVALSLALAPVALGGCSSGSGSTGTAATAGTSSSASSASSASSGSSGSSGSPSSSGPSSEASSSTTSSASPTSTGEVDAPSPSDLLAKAKAAVEQAKSSHVSGTVKDSGKPVTVDVAGTSDGTSAQGSVKTAEATIEFILVGGQTYIRGDQKFWATAGAPAARAAELASSKKWVKASAAEAKSFTQLANPKALLGELLGTDTNSLTQKVDATTVDGAPCWGLRDRIGSDDAELDVLKSSYLPVRLAIGKGQSLTFGDWDSVPTPTAPAASQIITG</sequence>
<keyword evidence="4" id="KW-1185">Reference proteome</keyword>
<feature type="compositionally biased region" description="Low complexity" evidence="1">
    <location>
        <begin position="40"/>
        <end position="92"/>
    </location>
</feature>
<protein>
    <recommendedName>
        <fullName evidence="5">Lipoprotein</fullName>
    </recommendedName>
</protein>
<dbReference type="EMBL" id="VFMN01000001">
    <property type="protein sequence ID" value="TQJ09242.1"/>
    <property type="molecule type" value="Genomic_DNA"/>
</dbReference>
<proteinExistence type="predicted"/>
<feature type="signal peptide" evidence="2">
    <location>
        <begin position="1"/>
        <end position="31"/>
    </location>
</feature>
<dbReference type="OrthoDB" id="4312411at2"/>
<gene>
    <name evidence="3" type="ORF">FB458_2352</name>
</gene>
<dbReference type="AlphaFoldDB" id="A0A542E1M5"/>
<organism evidence="3 4">
    <name type="scientific">Lapillicoccus jejuensis</name>
    <dbReference type="NCBI Taxonomy" id="402171"/>
    <lineage>
        <taxon>Bacteria</taxon>
        <taxon>Bacillati</taxon>
        <taxon>Actinomycetota</taxon>
        <taxon>Actinomycetes</taxon>
        <taxon>Micrococcales</taxon>
        <taxon>Intrasporangiaceae</taxon>
        <taxon>Lapillicoccus</taxon>
    </lineage>
</organism>
<dbReference type="Gene3D" id="2.50.20.20">
    <property type="match status" value="1"/>
</dbReference>